<dbReference type="PANTHER" id="PTHR21597:SF0">
    <property type="entry name" value="THO COMPLEX SUBUNIT 2"/>
    <property type="match status" value="1"/>
</dbReference>
<feature type="compositionally biased region" description="Low complexity" evidence="5">
    <location>
        <begin position="1455"/>
        <end position="1465"/>
    </location>
</feature>
<feature type="compositionally biased region" description="Basic and acidic residues" evidence="5">
    <location>
        <begin position="1499"/>
        <end position="1512"/>
    </location>
</feature>
<dbReference type="Pfam" id="PF11732">
    <property type="entry name" value="Thoc2"/>
    <property type="match status" value="1"/>
</dbReference>
<evidence type="ECO:0000256" key="1">
    <source>
        <dbReference type="ARBA" id="ARBA00004123"/>
    </source>
</evidence>
<evidence type="ECO:0000256" key="5">
    <source>
        <dbReference type="SAM" id="MobiDB-lite"/>
    </source>
</evidence>
<gene>
    <name evidence="9" type="ORF">DM01DRAFT_1299585</name>
</gene>
<dbReference type="InterPro" id="IPR021726">
    <property type="entry name" value="THO_THOC2_N"/>
</dbReference>
<dbReference type="InterPro" id="IPR040007">
    <property type="entry name" value="Tho2"/>
</dbReference>
<evidence type="ECO:0000256" key="4">
    <source>
        <dbReference type="ARBA" id="ARBA00023242"/>
    </source>
</evidence>
<name>A0A1X2GU82_9FUNG</name>
<dbReference type="Proteomes" id="UP000242146">
    <property type="component" value="Unassembled WGS sequence"/>
</dbReference>
<accession>A0A1X2GU82</accession>
<feature type="domain" description="THO complex subunitTHOC2 C-terminal" evidence="6">
    <location>
        <begin position="996"/>
        <end position="1298"/>
    </location>
</feature>
<feature type="region of interest" description="Disordered" evidence="5">
    <location>
        <begin position="929"/>
        <end position="969"/>
    </location>
</feature>
<comment type="similarity">
    <text evidence="2">Belongs to the THOC2 family.</text>
</comment>
<comment type="caution">
    <text evidence="9">The sequence shown here is derived from an EMBL/GenBank/DDBJ whole genome shotgun (WGS) entry which is preliminary data.</text>
</comment>
<dbReference type="GO" id="GO:0006397">
    <property type="term" value="P:mRNA processing"/>
    <property type="evidence" value="ECO:0007669"/>
    <property type="project" value="InterPro"/>
</dbReference>
<dbReference type="GO" id="GO:0003729">
    <property type="term" value="F:mRNA binding"/>
    <property type="evidence" value="ECO:0007669"/>
    <property type="project" value="TreeGrafter"/>
</dbReference>
<dbReference type="InterPro" id="IPR032302">
    <property type="entry name" value="THOC2_N"/>
</dbReference>
<dbReference type="OrthoDB" id="29024at2759"/>
<evidence type="ECO:0000259" key="8">
    <source>
        <dbReference type="Pfam" id="PF16134"/>
    </source>
</evidence>
<feature type="region of interest" description="Disordered" evidence="5">
    <location>
        <begin position="1318"/>
        <end position="1388"/>
    </location>
</feature>
<reference evidence="9 10" key="1">
    <citation type="submission" date="2016-07" db="EMBL/GenBank/DDBJ databases">
        <title>Pervasive Adenine N6-methylation of Active Genes in Fungi.</title>
        <authorList>
            <consortium name="DOE Joint Genome Institute"/>
            <person name="Mondo S.J."/>
            <person name="Dannebaum R.O."/>
            <person name="Kuo R.C."/>
            <person name="Labutti K."/>
            <person name="Haridas S."/>
            <person name="Kuo A."/>
            <person name="Salamov A."/>
            <person name="Ahrendt S.R."/>
            <person name="Lipzen A."/>
            <person name="Sullivan W."/>
            <person name="Andreopoulos W.B."/>
            <person name="Clum A."/>
            <person name="Lindquist E."/>
            <person name="Daum C."/>
            <person name="Ramamoorthy G.K."/>
            <person name="Gryganskyi A."/>
            <person name="Culley D."/>
            <person name="Magnuson J.K."/>
            <person name="James T.Y."/>
            <person name="O'Malley M.A."/>
            <person name="Stajich J.E."/>
            <person name="Spatafora J.W."/>
            <person name="Visel A."/>
            <person name="Grigoriev I.V."/>
        </authorList>
    </citation>
    <scope>NUCLEOTIDE SEQUENCE [LARGE SCALE GENOMIC DNA]</scope>
    <source>
        <strain evidence="9 10">NRRL 3301</strain>
    </source>
</reference>
<proteinExistence type="inferred from homology"/>
<dbReference type="GO" id="GO:0000445">
    <property type="term" value="C:THO complex part of transcription export complex"/>
    <property type="evidence" value="ECO:0007669"/>
    <property type="project" value="TreeGrafter"/>
</dbReference>
<feature type="compositionally biased region" description="Low complexity" evidence="5">
    <location>
        <begin position="1543"/>
        <end position="1559"/>
    </location>
</feature>
<evidence type="ECO:0000259" key="7">
    <source>
        <dbReference type="Pfam" id="PF11732"/>
    </source>
</evidence>
<dbReference type="STRING" id="101127.A0A1X2GU82"/>
<keyword evidence="4" id="KW-0539">Nucleus</keyword>
<evidence type="ECO:0000256" key="2">
    <source>
        <dbReference type="ARBA" id="ARBA00007857"/>
    </source>
</evidence>
<feature type="compositionally biased region" description="Basic and acidic residues" evidence="5">
    <location>
        <begin position="937"/>
        <end position="950"/>
    </location>
</feature>
<comment type="subcellular location">
    <subcellularLocation>
        <location evidence="1">Nucleus</location>
    </subcellularLocation>
</comment>
<dbReference type="Pfam" id="PF16134">
    <property type="entry name" value="THOC2_N"/>
    <property type="match status" value="1"/>
</dbReference>
<dbReference type="InterPro" id="IPR021418">
    <property type="entry name" value="THO_THOC2_C"/>
</dbReference>
<feature type="domain" description="THO complex subunitTHOC2 N-terminal" evidence="7">
    <location>
        <begin position="660"/>
        <end position="740"/>
    </location>
</feature>
<feature type="region of interest" description="Disordered" evidence="5">
    <location>
        <begin position="354"/>
        <end position="376"/>
    </location>
</feature>
<evidence type="ECO:0000313" key="9">
    <source>
        <dbReference type="EMBL" id="ORX61575.1"/>
    </source>
</evidence>
<organism evidence="9 10">
    <name type="scientific">Hesseltinella vesiculosa</name>
    <dbReference type="NCBI Taxonomy" id="101127"/>
    <lineage>
        <taxon>Eukaryota</taxon>
        <taxon>Fungi</taxon>
        <taxon>Fungi incertae sedis</taxon>
        <taxon>Mucoromycota</taxon>
        <taxon>Mucoromycotina</taxon>
        <taxon>Mucoromycetes</taxon>
        <taxon>Mucorales</taxon>
        <taxon>Cunninghamellaceae</taxon>
        <taxon>Hesseltinella</taxon>
    </lineage>
</organism>
<protein>
    <recommendedName>
        <fullName evidence="3">THO complex subunit 2</fullName>
    </recommendedName>
</protein>
<feature type="compositionally biased region" description="Low complexity" evidence="5">
    <location>
        <begin position="1321"/>
        <end position="1357"/>
    </location>
</feature>
<feature type="compositionally biased region" description="Basic and acidic residues" evidence="5">
    <location>
        <begin position="1611"/>
        <end position="1625"/>
    </location>
</feature>
<evidence type="ECO:0000313" key="10">
    <source>
        <dbReference type="Proteomes" id="UP000242146"/>
    </source>
</evidence>
<evidence type="ECO:0000259" key="6">
    <source>
        <dbReference type="Pfam" id="PF11262"/>
    </source>
</evidence>
<dbReference type="PANTHER" id="PTHR21597">
    <property type="entry name" value="THO2 PROTEIN"/>
    <property type="match status" value="1"/>
</dbReference>
<feature type="compositionally biased region" description="Basic and acidic residues" evidence="5">
    <location>
        <begin position="1585"/>
        <end position="1595"/>
    </location>
</feature>
<feature type="region of interest" description="Disordered" evidence="5">
    <location>
        <begin position="1404"/>
        <end position="1633"/>
    </location>
</feature>
<keyword evidence="10" id="KW-1185">Reference proteome</keyword>
<dbReference type="Pfam" id="PF11262">
    <property type="entry name" value="Tho2"/>
    <property type="match status" value="1"/>
</dbReference>
<feature type="compositionally biased region" description="Basic and acidic residues" evidence="5">
    <location>
        <begin position="1358"/>
        <end position="1372"/>
    </location>
</feature>
<feature type="compositionally biased region" description="Polar residues" evidence="5">
    <location>
        <begin position="1574"/>
        <end position="1584"/>
    </location>
</feature>
<sequence>MNQEELDLAQQYARDYSPDNTNLRQLITRTAYRSCVGERSVDHFIELFKSLLQNEDLSNSNVDVRMFFVNSIKSQDTHVESLEESGPAENKERAQVFKENIVAMIKGALDAKLLTEDDCKIHFNSSLLETAKIIPNKTFFEKRLIRINTALLYKQNKFNLLRENSVGYSALVNDIVIGTIDLQRDAYGRLPPTPLNRIPRFLNIISSHVGNFHLDPNRVLDILLDFYIKEVLINYAFWIELFKQSVWLRQSSNGPDQEDHAPQASPVLAQLLGFKMASYHTLQPPQAPSQEMYFSAALLISHGLITLGDVLPYLSPSLDQMEKDTKDYMEHMDKEISTNSGGLLAQYGALGEEGGTKKADTPAAVQPEADGDTKGQHANDVVELTKALLSLGDLSHAEEILAKYNKLVDLHPTLAHYIYRIASRMLEPAYEHYVPDDLKARTTFFMECALQSEIRAALGNPAAKPDGPHLANGLPARTLLELPKLKTYYVLDSLRDGTHNLKDRHVFRFFYTRWADDLPSVTNFDEFTSKFMPIMRLAGYRMYLAPQLTHKLLQVLLALFERKEANPGTPQRQVVMVMVRELLLPAISFGNGNPGLMASVWELIDLLTYQERCSLYGEWGNDFFKKSIECKLLKARTERAVKTVMRRMSKNDVRQCGRDLGKLSHGNPTIVFSVMLDQIQMFDNLAPLLADSCRYMSNFSYDVLAYYLTEKWTGSQGPGRMKKQKMREPGMASPWLRSLAVFAGMFFKKGNDPTPLLRYLLTRLRHNDSVDDLILMNEFITKLGGIEMVGDSLTSGQIVAAGCGGTLKAEAFQPVSADNRRATKRAVSRLKDALTKDNVAVELLVLLYRLHDTCTNDMDMSTYERCKRSDLVHKTILQFSDLLVSIFDEAEYSALIPSVDVLLKDYGLLWTSIMQIVRPKTQYLLHSAAPLSTSDEPSEKPSEKPSDKSSDNNMDVDPPNNENGKNLDHQSEAHPVLQPLIQMVPDMLPQYTTLFNVISPEFFVTFWQLSIYDIYCPVQRYEAAIKTHHDTIQQCRDPSSSLSQSMRPSALSKRQRQAQASVDALTADLARHRQDVQRTIALLQASKHRWFSPTAERLQLVRVLLQHCLYPRSILSEIDAVYCYHFVMLMHDMNTDQLSSLTLIDKVLYESLPQALLTFTEYEAYLHSQFLVSLFKRMTELYKDEKVYLQVARGEDLIGFRKKWSHSAGDDNEASFLTFREFQHLMVKWHRKSSQLFEQALVSGEPHQIRNTFLMLREYAACFPMIREQAQPLLAIVKLLAQHEKRGDLKVLANSYLGVIDKHKAKWVSQNGFLGLPEPKPLTTSPAPAPAATAKPGSTSSRLERNTSSLPSSTASTPKDRLSSDHARRRDVTSNTSTTSSRVDRTRALRDEAKASAALVRSPTVLTSAMKSRLRSDNMPAPSSATANASSSSRHSPNGVSSSSSSRSHHRSSQDPHPTSSSSGRRSPRDSRSSDVVTPSTPSTPANGSSSSGYRARNPARDAVREVVKEPTMRSSAPATSASSSSSSSSRRKPDRPDRPDRPASSTTAPSPSSSSYPPRSRHHRSSNLHDPTPVSSPGSSSNKRPMDADKDRKGSEKRHRSDRPRTTAAPKDDRREKDRKDHRDSRRRPIRR</sequence>
<feature type="compositionally biased region" description="Low complexity" evidence="5">
    <location>
        <begin position="1420"/>
        <end position="1446"/>
    </location>
</feature>
<feature type="domain" description="THO complex subunit 2 N-terminal" evidence="8">
    <location>
        <begin position="18"/>
        <end position="658"/>
    </location>
</feature>
<evidence type="ECO:0000256" key="3">
    <source>
        <dbReference type="ARBA" id="ARBA00019596"/>
    </source>
</evidence>
<feature type="compositionally biased region" description="Low complexity" evidence="5">
    <location>
        <begin position="1513"/>
        <end position="1529"/>
    </location>
</feature>
<dbReference type="EMBL" id="MCGT01000003">
    <property type="protein sequence ID" value="ORX61575.1"/>
    <property type="molecule type" value="Genomic_DNA"/>
</dbReference>
<feature type="compositionally biased region" description="Low complexity" evidence="5">
    <location>
        <begin position="1474"/>
        <end position="1485"/>
    </location>
</feature>
<dbReference type="GO" id="GO:0006406">
    <property type="term" value="P:mRNA export from nucleus"/>
    <property type="evidence" value="ECO:0007669"/>
    <property type="project" value="InterPro"/>
</dbReference>